<protein>
    <submittedName>
        <fullName evidence="1">Uncharacterized protein</fullName>
    </submittedName>
</protein>
<dbReference type="EMBL" id="GBXM01051336">
    <property type="protein sequence ID" value="JAH57241.1"/>
    <property type="molecule type" value="Transcribed_RNA"/>
</dbReference>
<sequence>MTTSITNSLSEMRAGGWRSIHRSSRTLFSAVLFGMP</sequence>
<name>A0A0E9TUM5_ANGAN</name>
<reference evidence="1" key="1">
    <citation type="submission" date="2014-11" db="EMBL/GenBank/DDBJ databases">
        <authorList>
            <person name="Amaro Gonzalez C."/>
        </authorList>
    </citation>
    <scope>NUCLEOTIDE SEQUENCE</scope>
</reference>
<dbReference type="AlphaFoldDB" id="A0A0E9TUM5"/>
<evidence type="ECO:0000313" key="1">
    <source>
        <dbReference type="EMBL" id="JAH57241.1"/>
    </source>
</evidence>
<proteinExistence type="predicted"/>
<reference evidence="1" key="2">
    <citation type="journal article" date="2015" name="Fish Shellfish Immunol.">
        <title>Early steps in the European eel (Anguilla anguilla)-Vibrio vulnificus interaction in the gills: Role of the RtxA13 toxin.</title>
        <authorList>
            <person name="Callol A."/>
            <person name="Pajuelo D."/>
            <person name="Ebbesson L."/>
            <person name="Teles M."/>
            <person name="MacKenzie S."/>
            <person name="Amaro C."/>
        </authorList>
    </citation>
    <scope>NUCLEOTIDE SEQUENCE</scope>
</reference>
<organism evidence="1">
    <name type="scientific">Anguilla anguilla</name>
    <name type="common">European freshwater eel</name>
    <name type="synonym">Muraena anguilla</name>
    <dbReference type="NCBI Taxonomy" id="7936"/>
    <lineage>
        <taxon>Eukaryota</taxon>
        <taxon>Metazoa</taxon>
        <taxon>Chordata</taxon>
        <taxon>Craniata</taxon>
        <taxon>Vertebrata</taxon>
        <taxon>Euteleostomi</taxon>
        <taxon>Actinopterygii</taxon>
        <taxon>Neopterygii</taxon>
        <taxon>Teleostei</taxon>
        <taxon>Anguilliformes</taxon>
        <taxon>Anguillidae</taxon>
        <taxon>Anguilla</taxon>
    </lineage>
</organism>
<accession>A0A0E9TUM5</accession>